<reference evidence="2 3" key="1">
    <citation type="submission" date="2019-07" db="EMBL/GenBank/DDBJ databases">
        <title>Whole genome shotgun sequence of Methylobacterium oxalidis NBRC 107715.</title>
        <authorList>
            <person name="Hosoyama A."/>
            <person name="Uohara A."/>
            <person name="Ohji S."/>
            <person name="Ichikawa N."/>
        </authorList>
    </citation>
    <scope>NUCLEOTIDE SEQUENCE [LARGE SCALE GENOMIC DNA]</scope>
    <source>
        <strain evidence="2 3">NBRC 107715</strain>
    </source>
</reference>
<feature type="region of interest" description="Disordered" evidence="1">
    <location>
        <begin position="33"/>
        <end position="71"/>
    </location>
</feature>
<proteinExistence type="predicted"/>
<feature type="compositionally biased region" description="Basic and acidic residues" evidence="1">
    <location>
        <begin position="39"/>
        <end position="54"/>
    </location>
</feature>
<sequence length="71" mass="7922">MSASHNSSKAAQVAARHNRALWRVHTFEHRRLTAGLHRGSREHQQRTRSPEIKRRCSSGAKCSEDADAGSS</sequence>
<name>A0A512J4S4_9HYPH</name>
<dbReference type="AlphaFoldDB" id="A0A512J4S4"/>
<accession>A0A512J4S4</accession>
<evidence type="ECO:0000313" key="3">
    <source>
        <dbReference type="Proteomes" id="UP000321960"/>
    </source>
</evidence>
<gene>
    <name evidence="2" type="ORF">MOX02_29710</name>
</gene>
<evidence type="ECO:0000256" key="1">
    <source>
        <dbReference type="SAM" id="MobiDB-lite"/>
    </source>
</evidence>
<dbReference type="EMBL" id="BJZU01000056">
    <property type="protein sequence ID" value="GEP04933.1"/>
    <property type="molecule type" value="Genomic_DNA"/>
</dbReference>
<organism evidence="2 3">
    <name type="scientific">Methylobacterium oxalidis</name>
    <dbReference type="NCBI Taxonomy" id="944322"/>
    <lineage>
        <taxon>Bacteria</taxon>
        <taxon>Pseudomonadati</taxon>
        <taxon>Pseudomonadota</taxon>
        <taxon>Alphaproteobacteria</taxon>
        <taxon>Hyphomicrobiales</taxon>
        <taxon>Methylobacteriaceae</taxon>
        <taxon>Methylobacterium</taxon>
    </lineage>
</organism>
<comment type="caution">
    <text evidence="2">The sequence shown here is derived from an EMBL/GenBank/DDBJ whole genome shotgun (WGS) entry which is preliminary data.</text>
</comment>
<evidence type="ECO:0000313" key="2">
    <source>
        <dbReference type="EMBL" id="GEP04933.1"/>
    </source>
</evidence>
<dbReference type="Proteomes" id="UP000321960">
    <property type="component" value="Unassembled WGS sequence"/>
</dbReference>
<protein>
    <submittedName>
        <fullName evidence="2">Uncharacterized protein</fullName>
    </submittedName>
</protein>